<feature type="transmembrane region" description="Helical" evidence="1">
    <location>
        <begin position="36"/>
        <end position="54"/>
    </location>
</feature>
<comment type="caution">
    <text evidence="2">The sequence shown here is derived from an EMBL/GenBank/DDBJ whole genome shotgun (WGS) entry which is preliminary data.</text>
</comment>
<name>A0A1R4HRR2_9GAMM</name>
<dbReference type="EMBL" id="FUKM01000012">
    <property type="protein sequence ID" value="SJN10198.1"/>
    <property type="molecule type" value="Genomic_DNA"/>
</dbReference>
<dbReference type="InterPro" id="IPR025140">
    <property type="entry name" value="Holin_2-3"/>
</dbReference>
<accession>A0A1R4HRR2</accession>
<sequence>MNKKTLLDKLRIGPWLILALITTIGVGFLYPHQLGVLLWSLTKLCWGAYLGYWIDRSIFPYARPGDYQCNNGNGLSAIALLMLRRALIIAAAILALGLGV</sequence>
<dbReference type="Proteomes" id="UP000196331">
    <property type="component" value="Unassembled WGS sequence"/>
</dbReference>
<gene>
    <name evidence="2" type="ORF">CZ787_03100</name>
</gene>
<proteinExistence type="predicted"/>
<protein>
    <submittedName>
        <fullName evidence="2">Inner membrane protein</fullName>
    </submittedName>
</protein>
<keyword evidence="1" id="KW-1133">Transmembrane helix</keyword>
<evidence type="ECO:0000313" key="3">
    <source>
        <dbReference type="Proteomes" id="UP000196331"/>
    </source>
</evidence>
<reference evidence="2 3" key="1">
    <citation type="submission" date="2017-02" db="EMBL/GenBank/DDBJ databases">
        <authorList>
            <person name="Dridi B."/>
        </authorList>
    </citation>
    <scope>NUCLEOTIDE SEQUENCE [LARGE SCALE GENOMIC DNA]</scope>
    <source>
        <strain evidence="2 3">JB380</strain>
    </source>
</reference>
<evidence type="ECO:0000313" key="2">
    <source>
        <dbReference type="EMBL" id="SJN10198.1"/>
    </source>
</evidence>
<keyword evidence="1" id="KW-0812">Transmembrane</keyword>
<organism evidence="2 3">
    <name type="scientific">Halomonas citrativorans</name>
    <dbReference type="NCBI Taxonomy" id="2742612"/>
    <lineage>
        <taxon>Bacteria</taxon>
        <taxon>Pseudomonadati</taxon>
        <taxon>Pseudomonadota</taxon>
        <taxon>Gammaproteobacteria</taxon>
        <taxon>Oceanospirillales</taxon>
        <taxon>Halomonadaceae</taxon>
        <taxon>Halomonas</taxon>
    </lineage>
</organism>
<dbReference type="Pfam" id="PF13272">
    <property type="entry name" value="Holin_2-3"/>
    <property type="match status" value="1"/>
</dbReference>
<feature type="transmembrane region" description="Helical" evidence="1">
    <location>
        <begin position="75"/>
        <end position="98"/>
    </location>
</feature>
<feature type="transmembrane region" description="Helical" evidence="1">
    <location>
        <begin position="12"/>
        <end position="30"/>
    </location>
</feature>
<keyword evidence="1" id="KW-0472">Membrane</keyword>
<evidence type="ECO:0000256" key="1">
    <source>
        <dbReference type="SAM" id="Phobius"/>
    </source>
</evidence>
<dbReference type="AlphaFoldDB" id="A0A1R4HRR2"/>
<dbReference type="OrthoDB" id="8688566at2"/>
<dbReference type="RefSeq" id="WP_087106051.1">
    <property type="nucleotide sequence ID" value="NZ_FUKM01000012.1"/>
</dbReference>